<dbReference type="Proteomes" id="UP001652625">
    <property type="component" value="Chromosome 12"/>
</dbReference>
<keyword evidence="1 2" id="KW-0175">Coiled coil</keyword>
<feature type="coiled-coil region" evidence="2">
    <location>
        <begin position="81"/>
        <end position="115"/>
    </location>
</feature>
<name>A0ABM4D6A0_HYDVU</name>
<feature type="coiled-coil region" evidence="2">
    <location>
        <begin position="274"/>
        <end position="361"/>
    </location>
</feature>
<organism evidence="4 5">
    <name type="scientific">Hydra vulgaris</name>
    <name type="common">Hydra</name>
    <name type="synonym">Hydra attenuata</name>
    <dbReference type="NCBI Taxonomy" id="6087"/>
    <lineage>
        <taxon>Eukaryota</taxon>
        <taxon>Metazoa</taxon>
        <taxon>Cnidaria</taxon>
        <taxon>Hydrozoa</taxon>
        <taxon>Hydroidolina</taxon>
        <taxon>Anthoathecata</taxon>
        <taxon>Aplanulata</taxon>
        <taxon>Hydridae</taxon>
        <taxon>Hydra</taxon>
    </lineage>
</organism>
<evidence type="ECO:0000313" key="5">
    <source>
        <dbReference type="RefSeq" id="XP_065669829.1"/>
    </source>
</evidence>
<gene>
    <name evidence="5 6" type="primary">LOC136088842</name>
</gene>
<dbReference type="RefSeq" id="XP_065669830.1">
    <property type="nucleotide sequence ID" value="XM_065813758.1"/>
</dbReference>
<dbReference type="InterPro" id="IPR051301">
    <property type="entry name" value="Optineurin/NFkB_EssMod"/>
</dbReference>
<protein>
    <submittedName>
        <fullName evidence="5 6">Optineurin-like</fullName>
    </submittedName>
</protein>
<evidence type="ECO:0000259" key="3">
    <source>
        <dbReference type="Pfam" id="PF16516"/>
    </source>
</evidence>
<dbReference type="GeneID" id="136088842"/>
<dbReference type="InterPro" id="IPR032419">
    <property type="entry name" value="CC2-LZ_dom"/>
</dbReference>
<evidence type="ECO:0000313" key="4">
    <source>
        <dbReference type="Proteomes" id="UP001652625"/>
    </source>
</evidence>
<sequence>MIYDKTYDALMMEKNKIKLEYEELSDNYNQVLKVSEQYYAVKKENLEMLAVLEEKNEQIIYLESQMANRSVIIEPYNGKEFNELKNENWQLKNRINELKELIKQLQQDKTDLLQVGNNQSVYDHLVLQNKLKEANAPKTQLSANYTNSQQAENQMMTRVRELQEICDKLKFQLNEKSQECVNAQKDFNDRMHKINSSFHDTNLLNQKLTSKLERFNELDEMCAKYKRLLKDKTKEHATITNESIQLKDHIMRLNLTNDNLKKTIEELWKNLNLRSQQLKEKEQVENKLREKDNEINTLKEKMDAINVTIQKMSAEINSIPVYQAQEKEQVENKLREKDNEINTLKEKMDAINVTIQKMSAEINSIPVYQAQMDAYEDDFRAERAAREKIHQDLCRSNELLDEHILENARLKEEIKHLTSGLLSDVQQYYNNPSTTGRFN</sequence>
<feature type="domain" description="NF-kappa-B essential modulator NEMO CC2-LZ" evidence="3">
    <location>
        <begin position="327"/>
        <end position="400"/>
    </location>
</feature>
<feature type="coiled-coil region" evidence="2">
    <location>
        <begin position="159"/>
        <end position="186"/>
    </location>
</feature>
<evidence type="ECO:0000256" key="1">
    <source>
        <dbReference type="ARBA" id="ARBA00023054"/>
    </source>
</evidence>
<accession>A0ABM4D6A0</accession>
<dbReference type="PANTHER" id="PTHR31553:SF1">
    <property type="entry name" value="NF-KAPPA-B ESSENTIAL MODULATOR"/>
    <property type="match status" value="1"/>
</dbReference>
<dbReference type="Pfam" id="PF16516">
    <property type="entry name" value="CC2-LZ"/>
    <property type="match status" value="1"/>
</dbReference>
<evidence type="ECO:0000256" key="2">
    <source>
        <dbReference type="SAM" id="Coils"/>
    </source>
</evidence>
<reference evidence="5 6" key="1">
    <citation type="submission" date="2025-05" db="UniProtKB">
        <authorList>
            <consortium name="RefSeq"/>
        </authorList>
    </citation>
    <scope>IDENTIFICATION</scope>
</reference>
<dbReference type="PANTHER" id="PTHR31553">
    <property type="entry name" value="NF-KAPPA-B ESSENTIAL MODULATOR"/>
    <property type="match status" value="1"/>
</dbReference>
<proteinExistence type="predicted"/>
<keyword evidence="4" id="KW-1185">Reference proteome</keyword>
<dbReference type="Gene3D" id="1.20.5.990">
    <property type="entry name" value="Nemo cc2-lz domain - 1d5 darpin complex"/>
    <property type="match status" value="1"/>
</dbReference>
<evidence type="ECO:0000313" key="6">
    <source>
        <dbReference type="RefSeq" id="XP_065669830.1"/>
    </source>
</evidence>
<dbReference type="RefSeq" id="XP_065669829.1">
    <property type="nucleotide sequence ID" value="XM_065813757.1"/>
</dbReference>